<evidence type="ECO:0000256" key="1">
    <source>
        <dbReference type="SAM" id="MobiDB-lite"/>
    </source>
</evidence>
<dbReference type="Proteomes" id="UP000054270">
    <property type="component" value="Unassembled WGS sequence"/>
</dbReference>
<evidence type="ECO:0008006" key="4">
    <source>
        <dbReference type="Google" id="ProtNLM"/>
    </source>
</evidence>
<feature type="region of interest" description="Disordered" evidence="1">
    <location>
        <begin position="484"/>
        <end position="510"/>
    </location>
</feature>
<accession>A0A0D2NM90</accession>
<gene>
    <name evidence="2" type="ORF">HYPSUDRAFT_205903</name>
</gene>
<reference evidence="3" key="1">
    <citation type="submission" date="2014-04" db="EMBL/GenBank/DDBJ databases">
        <title>Evolutionary Origins and Diversification of the Mycorrhizal Mutualists.</title>
        <authorList>
            <consortium name="DOE Joint Genome Institute"/>
            <consortium name="Mycorrhizal Genomics Consortium"/>
            <person name="Kohler A."/>
            <person name="Kuo A."/>
            <person name="Nagy L.G."/>
            <person name="Floudas D."/>
            <person name="Copeland A."/>
            <person name="Barry K.W."/>
            <person name="Cichocki N."/>
            <person name="Veneault-Fourrey C."/>
            <person name="LaButti K."/>
            <person name="Lindquist E.A."/>
            <person name="Lipzen A."/>
            <person name="Lundell T."/>
            <person name="Morin E."/>
            <person name="Murat C."/>
            <person name="Riley R."/>
            <person name="Ohm R."/>
            <person name="Sun H."/>
            <person name="Tunlid A."/>
            <person name="Henrissat B."/>
            <person name="Grigoriev I.V."/>
            <person name="Hibbett D.S."/>
            <person name="Martin F."/>
        </authorList>
    </citation>
    <scope>NUCLEOTIDE SEQUENCE [LARGE SCALE GENOMIC DNA]</scope>
    <source>
        <strain evidence="3">FD-334 SS-4</strain>
    </source>
</reference>
<name>A0A0D2NM90_HYPSF</name>
<organism evidence="2 3">
    <name type="scientific">Hypholoma sublateritium (strain FD-334 SS-4)</name>
    <dbReference type="NCBI Taxonomy" id="945553"/>
    <lineage>
        <taxon>Eukaryota</taxon>
        <taxon>Fungi</taxon>
        <taxon>Dikarya</taxon>
        <taxon>Basidiomycota</taxon>
        <taxon>Agaricomycotina</taxon>
        <taxon>Agaricomycetes</taxon>
        <taxon>Agaricomycetidae</taxon>
        <taxon>Agaricales</taxon>
        <taxon>Agaricineae</taxon>
        <taxon>Strophariaceae</taxon>
        <taxon>Hypholoma</taxon>
    </lineage>
</organism>
<proteinExistence type="predicted"/>
<evidence type="ECO:0000313" key="3">
    <source>
        <dbReference type="Proteomes" id="UP000054270"/>
    </source>
</evidence>
<dbReference type="EMBL" id="KN817598">
    <property type="protein sequence ID" value="KJA17801.1"/>
    <property type="molecule type" value="Genomic_DNA"/>
</dbReference>
<feature type="region of interest" description="Disordered" evidence="1">
    <location>
        <begin position="414"/>
        <end position="438"/>
    </location>
</feature>
<sequence>MAENPPIHRLSHDLLLHIFEQNAHMFAEKNALITTRTASQVCGNWRSIMLATPFLWGRLLDFDVLARSTGDGYWGDELVRRTGSSVLWIKTEKALITERASRQLAEHFVKTVEENFHRLQILVVDFHLIEWARYRELWHKITSLPAPQLQCFDFTVSMPGIGQRTPTGGDRLSSLPLFADDAPCLRTFRAVQFIFDLQVPWLCGLRDLYIGYSTIHPTLLDALATTESLERLELCSVSFTEDEDDEEDVHLQTVHLPKLKELRLASLHPSVCDILLDQLIIPPDCALQYTLGLARDWFDDDHFIAELTDIIRRLSEYLLCIESGAQDGFGGFNFLISSHLLPRLEQITATFLSEFTLPEFRHVTQLYLEIEFDEETFPLLLPFLGCLSSVQVLTTRCWYPTFFKLLKEKLDPPRSTPAHTAGAVRARRAKQRPSISLSRDHHHHLIPANSLARRTSNSLWLRSIHRIGVDEHANACVFRRTMPARHVMPPPARPRRPTAHTGRSPVSPGT</sequence>
<evidence type="ECO:0000313" key="2">
    <source>
        <dbReference type="EMBL" id="KJA17801.1"/>
    </source>
</evidence>
<dbReference type="AlphaFoldDB" id="A0A0D2NM90"/>
<keyword evidence="3" id="KW-1185">Reference proteome</keyword>
<protein>
    <recommendedName>
        <fullName evidence="4">F-box domain-containing protein</fullName>
    </recommendedName>
</protein>
<dbReference type="OrthoDB" id="2985369at2759"/>